<evidence type="ECO:0000313" key="1">
    <source>
        <dbReference type="EMBL" id="KAF4034837.1"/>
    </source>
</evidence>
<organism evidence="1 3">
    <name type="scientific">Phytophthora infestans</name>
    <name type="common">Potato late blight agent</name>
    <name type="synonym">Botrytis infestans</name>
    <dbReference type="NCBI Taxonomy" id="4787"/>
    <lineage>
        <taxon>Eukaryota</taxon>
        <taxon>Sar</taxon>
        <taxon>Stramenopiles</taxon>
        <taxon>Oomycota</taxon>
        <taxon>Peronosporomycetes</taxon>
        <taxon>Peronosporales</taxon>
        <taxon>Peronosporaceae</taxon>
        <taxon>Phytophthora</taxon>
    </lineage>
</organism>
<reference evidence="1" key="1">
    <citation type="submission" date="2020-04" db="EMBL/GenBank/DDBJ databases">
        <title>Hybrid Assembly of Korean Phytophthora infestans isolates.</title>
        <authorList>
            <person name="Prokchorchik M."/>
            <person name="Lee Y."/>
            <person name="Seo J."/>
            <person name="Cho J.-H."/>
            <person name="Park Y.-E."/>
            <person name="Jang D.-C."/>
            <person name="Im J.-S."/>
            <person name="Choi J.-G."/>
            <person name="Park H.-J."/>
            <person name="Lee G.-B."/>
            <person name="Lee Y.-G."/>
            <person name="Hong S.-Y."/>
            <person name="Cho K."/>
            <person name="Sohn K.H."/>
        </authorList>
    </citation>
    <scope>NUCLEOTIDE SEQUENCE</scope>
    <source>
        <strain evidence="1">KR_1_A1</strain>
        <strain evidence="2">KR_2_A2</strain>
    </source>
</reference>
<gene>
    <name evidence="1" type="ORF">GN244_ATG13199</name>
    <name evidence="2" type="ORF">GN958_ATG01184</name>
</gene>
<dbReference type="EMBL" id="JAACNO010000148">
    <property type="protein sequence ID" value="KAF4149600.1"/>
    <property type="molecule type" value="Genomic_DNA"/>
</dbReference>
<proteinExistence type="predicted"/>
<accession>A0A833WAF7</accession>
<evidence type="ECO:0000313" key="3">
    <source>
        <dbReference type="Proteomes" id="UP000602510"/>
    </source>
</evidence>
<sequence length="141" mass="15396">MFASTRQHGDYSPDGVVDADLHDGARLRATQMLLDISLMCVLAVMQVTSGTSGLAYPAASMHESKCVLEMGLRMAGTPCLDSVTLVCGPVGIGWRIWRPISILEYLDELLKYRRDPLHRVLESSHAFVVSKTHLGAAQGVR</sequence>
<dbReference type="Proteomes" id="UP000704712">
    <property type="component" value="Unassembled WGS sequence"/>
</dbReference>
<dbReference type="EMBL" id="WSZM01000343">
    <property type="protein sequence ID" value="KAF4034837.1"/>
    <property type="molecule type" value="Genomic_DNA"/>
</dbReference>
<protein>
    <submittedName>
        <fullName evidence="1">Uncharacterized protein</fullName>
    </submittedName>
</protein>
<comment type="caution">
    <text evidence="1">The sequence shown here is derived from an EMBL/GenBank/DDBJ whole genome shotgun (WGS) entry which is preliminary data.</text>
</comment>
<dbReference type="Proteomes" id="UP000602510">
    <property type="component" value="Unassembled WGS sequence"/>
</dbReference>
<evidence type="ECO:0000313" key="2">
    <source>
        <dbReference type="EMBL" id="KAF4149600.1"/>
    </source>
</evidence>
<dbReference type="AlphaFoldDB" id="A0A833WAF7"/>
<name>A0A833WAF7_PHYIN</name>
<keyword evidence="3" id="KW-1185">Reference proteome</keyword>